<dbReference type="GO" id="GO:0003824">
    <property type="term" value="F:catalytic activity"/>
    <property type="evidence" value="ECO:0007669"/>
    <property type="project" value="InterPro"/>
</dbReference>
<accession>A0A6C2YY65</accession>
<dbReference type="SUPFAM" id="SSF50800">
    <property type="entry name" value="PK beta-barrel domain-like"/>
    <property type="match status" value="1"/>
</dbReference>
<dbReference type="GO" id="GO:0030170">
    <property type="term" value="F:pyridoxal phosphate binding"/>
    <property type="evidence" value="ECO:0007669"/>
    <property type="project" value="InterPro"/>
</dbReference>
<keyword evidence="3" id="KW-1185">Reference proteome</keyword>
<dbReference type="InterPro" id="IPR005302">
    <property type="entry name" value="MoCF_Sase_C"/>
</dbReference>
<dbReference type="RefSeq" id="WP_162660903.1">
    <property type="nucleotide sequence ID" value="NZ_LR593887.1"/>
</dbReference>
<dbReference type="Proteomes" id="UP000464378">
    <property type="component" value="Chromosome"/>
</dbReference>
<dbReference type="InterPro" id="IPR052353">
    <property type="entry name" value="Benzoxazolinone_Detox_Enz"/>
</dbReference>
<evidence type="ECO:0000313" key="2">
    <source>
        <dbReference type="EMBL" id="VIP05722.1"/>
    </source>
</evidence>
<name>A0A6C2YY65_9BACT</name>
<feature type="domain" description="MOSC" evidence="1">
    <location>
        <begin position="36"/>
        <end position="171"/>
    </location>
</feature>
<dbReference type="PANTHER" id="PTHR30212:SF2">
    <property type="entry name" value="PROTEIN YIIM"/>
    <property type="match status" value="1"/>
</dbReference>
<dbReference type="AlphaFoldDB" id="A0A6C2YY65"/>
<dbReference type="EMBL" id="LR593887">
    <property type="protein sequence ID" value="VTS08800.1"/>
    <property type="molecule type" value="Genomic_DNA"/>
</dbReference>
<dbReference type="InParanoid" id="A0A6C2YY65"/>
<dbReference type="GO" id="GO:0030151">
    <property type="term" value="F:molybdenum ion binding"/>
    <property type="evidence" value="ECO:0007669"/>
    <property type="project" value="InterPro"/>
</dbReference>
<evidence type="ECO:0000313" key="3">
    <source>
        <dbReference type="Proteomes" id="UP000464378"/>
    </source>
</evidence>
<dbReference type="Pfam" id="PF03473">
    <property type="entry name" value="MOSC"/>
    <property type="match status" value="1"/>
</dbReference>
<reference evidence="2" key="1">
    <citation type="submission" date="2019-04" db="EMBL/GenBank/DDBJ databases">
        <authorList>
            <consortium name="Science for Life Laboratories"/>
        </authorList>
    </citation>
    <scope>NUCLEOTIDE SEQUENCE</scope>
    <source>
        <strain evidence="2">MBLW1</strain>
    </source>
</reference>
<dbReference type="InterPro" id="IPR011037">
    <property type="entry name" value="Pyrv_Knase-like_insert_dom_sf"/>
</dbReference>
<proteinExistence type="predicted"/>
<organism evidence="2">
    <name type="scientific">Tuwongella immobilis</name>
    <dbReference type="NCBI Taxonomy" id="692036"/>
    <lineage>
        <taxon>Bacteria</taxon>
        <taxon>Pseudomonadati</taxon>
        <taxon>Planctomycetota</taxon>
        <taxon>Planctomycetia</taxon>
        <taxon>Gemmatales</taxon>
        <taxon>Gemmataceae</taxon>
        <taxon>Tuwongella</taxon>
    </lineage>
</organism>
<dbReference type="Gene3D" id="2.40.33.20">
    <property type="entry name" value="PK beta-barrel domain-like"/>
    <property type="match status" value="1"/>
</dbReference>
<sequence>MAVVLQSIQVGLPRECGNPESDHPLDQPWVSGFYKLPVSGPVVISRTNLAGDGQADLVNHGGADKAICVYAADHYPHWQTELAMAEIPFGAFGENFSLLGLTEDDVCIGDRFQVGSVLVQVSQPRQPCWKLGRRWRMKEMPARVIQTNRTGWYFRVLQEGIVEPGQPVERIARTQPTWSITAANRVMYLLKTDRDINRELASVPELSASWRETCLRRAAGS</sequence>
<dbReference type="Pfam" id="PF03475">
    <property type="entry name" value="YiiM_3-alpha"/>
    <property type="match status" value="1"/>
</dbReference>
<protein>
    <recommendedName>
        <fullName evidence="1">MOSC domain-containing protein</fullName>
    </recommendedName>
</protein>
<dbReference type="InterPro" id="IPR005163">
    <property type="entry name" value="Tri_helical_YiiM-like"/>
</dbReference>
<dbReference type="KEGG" id="tim:GMBLW1_34710"/>
<dbReference type="PROSITE" id="PS51340">
    <property type="entry name" value="MOSC"/>
    <property type="match status" value="1"/>
</dbReference>
<dbReference type="PANTHER" id="PTHR30212">
    <property type="entry name" value="PROTEIN YIIM"/>
    <property type="match status" value="1"/>
</dbReference>
<evidence type="ECO:0000259" key="1">
    <source>
        <dbReference type="PROSITE" id="PS51340"/>
    </source>
</evidence>
<gene>
    <name evidence="2" type="ORF">GMBLW1_34710</name>
</gene>
<dbReference type="EMBL" id="LR586016">
    <property type="protein sequence ID" value="VIP05722.1"/>
    <property type="molecule type" value="Genomic_DNA"/>
</dbReference>
<dbReference type="FunCoup" id="A0A6C2YY65">
    <property type="interactions" value="51"/>
</dbReference>